<proteinExistence type="predicted"/>
<gene>
    <name evidence="1" type="ORF">CCOS864_02576</name>
</gene>
<name>A0A380T0U1_9PSED</name>
<dbReference type="AlphaFoldDB" id="A0A380T0U1"/>
<dbReference type="EMBL" id="UIDD01000007">
    <property type="protein sequence ID" value="SUQ63126.1"/>
    <property type="molecule type" value="Genomic_DNA"/>
</dbReference>
<reference evidence="2" key="1">
    <citation type="submission" date="2018-07" db="EMBL/GenBank/DDBJ databases">
        <authorList>
            <person name="Blom J."/>
        </authorList>
    </citation>
    <scope>NUCLEOTIDE SEQUENCE [LARGE SCALE GENOMIC DNA]</scope>
    <source>
        <strain evidence="2">CCOS 864</strain>
    </source>
</reference>
<organism evidence="1 2">
    <name type="scientific">Pseudomonas wadenswilerensis</name>
    <dbReference type="NCBI Taxonomy" id="1785161"/>
    <lineage>
        <taxon>Bacteria</taxon>
        <taxon>Pseudomonadati</taxon>
        <taxon>Pseudomonadota</taxon>
        <taxon>Gammaproteobacteria</taxon>
        <taxon>Pseudomonadales</taxon>
        <taxon>Pseudomonadaceae</taxon>
        <taxon>Pseudomonas</taxon>
    </lineage>
</organism>
<accession>A0A380T0U1</accession>
<keyword evidence="2" id="KW-1185">Reference proteome</keyword>
<evidence type="ECO:0000313" key="2">
    <source>
        <dbReference type="Proteomes" id="UP000255177"/>
    </source>
</evidence>
<sequence length="194" mass="21876">MPTYDYQPERSFVAYVRSTTEGHAGTLDTWEYQEDYRNINPEKRLKQSDGWLTFNLPRDAAAPMGFLFACFFNPEEQKLLYQICAYNPASAFHGWSVDISTNDYLGLYRTPLAYGKGQFWSLLSNGKEVEAQRGVLSPVSLVPEGKKAIRVDKQQKGPAVHNTHNLYASVGRGQTVDLVLDIIAVNVPDIPMPR</sequence>
<dbReference type="RefSeq" id="WP_115086700.1">
    <property type="nucleotide sequence ID" value="NZ_CBCSFG010000011.1"/>
</dbReference>
<protein>
    <submittedName>
        <fullName evidence="1">Uncharacterized protein</fullName>
    </submittedName>
</protein>
<dbReference type="Proteomes" id="UP000255177">
    <property type="component" value="Unassembled WGS sequence"/>
</dbReference>
<evidence type="ECO:0000313" key="1">
    <source>
        <dbReference type="EMBL" id="SUQ63126.1"/>
    </source>
</evidence>